<sequence length="326" mass="35710">MAPTSTFLQFLPLLADSISFGVYSGLFFQCLQILYKRRGRHRHGQIDTNFKLYLGVMCALYSLSTFQIVLAYTWAGITDVADSAIYEVFTLEQPAPVLFELGDPPVVRALATLIRIRWVLANAIADAVVIHRCYIIWGGNWKIVVVPLLAYACTLVGGLFEILPLSASGSRIALSVAYSGVVGTNVLASTLTAGRIWFLSRRLGRFLPEVDYQPYARLSAIVLESGLMYPLVLLVTLVIFLCAAPTTAVLVPMAIAYQLVGIAPTLMIVRVGLGVSIDEQRSNVLESSQSPRVQRSGLRFAVSSEASESSESRWIETKHESESVSV</sequence>
<accession>A0A8H6TDP9</accession>
<protein>
    <submittedName>
        <fullName evidence="3">Rtt106 domain-containing protein</fullName>
    </submittedName>
</protein>
<gene>
    <name evidence="3" type="ORF">HMN09_00548100</name>
</gene>
<organism evidence="3 4">
    <name type="scientific">Mycena chlorophos</name>
    <name type="common">Agaric fungus</name>
    <name type="synonym">Agaricus chlorophos</name>
    <dbReference type="NCBI Taxonomy" id="658473"/>
    <lineage>
        <taxon>Eukaryota</taxon>
        <taxon>Fungi</taxon>
        <taxon>Dikarya</taxon>
        <taxon>Basidiomycota</taxon>
        <taxon>Agaricomycotina</taxon>
        <taxon>Agaricomycetes</taxon>
        <taxon>Agaricomycetidae</taxon>
        <taxon>Agaricales</taxon>
        <taxon>Marasmiineae</taxon>
        <taxon>Mycenaceae</taxon>
        <taxon>Mycena</taxon>
    </lineage>
</organism>
<feature type="compositionally biased region" description="Basic and acidic residues" evidence="1">
    <location>
        <begin position="310"/>
        <end position="326"/>
    </location>
</feature>
<keyword evidence="2" id="KW-1133">Transmembrane helix</keyword>
<keyword evidence="4" id="KW-1185">Reference proteome</keyword>
<feature type="transmembrane region" description="Helical" evidence="2">
    <location>
        <begin position="106"/>
        <end position="129"/>
    </location>
</feature>
<dbReference type="AlphaFoldDB" id="A0A8H6TDP9"/>
<proteinExistence type="predicted"/>
<keyword evidence="2" id="KW-0812">Transmembrane</keyword>
<feature type="transmembrane region" description="Helical" evidence="2">
    <location>
        <begin position="52"/>
        <end position="75"/>
    </location>
</feature>
<feature type="transmembrane region" description="Helical" evidence="2">
    <location>
        <begin position="6"/>
        <end position="31"/>
    </location>
</feature>
<dbReference type="Proteomes" id="UP000613580">
    <property type="component" value="Unassembled WGS sequence"/>
</dbReference>
<evidence type="ECO:0000256" key="1">
    <source>
        <dbReference type="SAM" id="MobiDB-lite"/>
    </source>
</evidence>
<feature type="region of interest" description="Disordered" evidence="1">
    <location>
        <begin position="303"/>
        <end position="326"/>
    </location>
</feature>
<evidence type="ECO:0000313" key="4">
    <source>
        <dbReference type="Proteomes" id="UP000613580"/>
    </source>
</evidence>
<evidence type="ECO:0000313" key="3">
    <source>
        <dbReference type="EMBL" id="KAF7313900.1"/>
    </source>
</evidence>
<feature type="transmembrane region" description="Helical" evidence="2">
    <location>
        <begin position="141"/>
        <end position="160"/>
    </location>
</feature>
<dbReference type="OrthoDB" id="3039972at2759"/>
<name>A0A8H6TDP9_MYCCL</name>
<evidence type="ECO:0000256" key="2">
    <source>
        <dbReference type="SAM" id="Phobius"/>
    </source>
</evidence>
<feature type="transmembrane region" description="Helical" evidence="2">
    <location>
        <begin position="227"/>
        <end position="248"/>
    </location>
</feature>
<keyword evidence="2" id="KW-0472">Membrane</keyword>
<feature type="transmembrane region" description="Helical" evidence="2">
    <location>
        <begin position="254"/>
        <end position="273"/>
    </location>
</feature>
<feature type="transmembrane region" description="Helical" evidence="2">
    <location>
        <begin position="172"/>
        <end position="198"/>
    </location>
</feature>
<reference evidence="3" key="1">
    <citation type="submission" date="2020-05" db="EMBL/GenBank/DDBJ databases">
        <title>Mycena genomes resolve the evolution of fungal bioluminescence.</title>
        <authorList>
            <person name="Tsai I.J."/>
        </authorList>
    </citation>
    <scope>NUCLEOTIDE SEQUENCE</scope>
    <source>
        <strain evidence="3">110903Hualien_Pintung</strain>
    </source>
</reference>
<dbReference type="EMBL" id="JACAZE010000006">
    <property type="protein sequence ID" value="KAF7313900.1"/>
    <property type="molecule type" value="Genomic_DNA"/>
</dbReference>
<comment type="caution">
    <text evidence="3">The sequence shown here is derived from an EMBL/GenBank/DDBJ whole genome shotgun (WGS) entry which is preliminary data.</text>
</comment>